<dbReference type="EMBL" id="JANFAV010000014">
    <property type="protein sequence ID" value="MCW6536560.1"/>
    <property type="molecule type" value="Genomic_DNA"/>
</dbReference>
<dbReference type="InterPro" id="IPR012334">
    <property type="entry name" value="Pectin_lyas_fold"/>
</dbReference>
<comment type="caution">
    <text evidence="3">The sequence shown here is derived from an EMBL/GenBank/DDBJ whole genome shotgun (WGS) entry which is preliminary data.</text>
</comment>
<dbReference type="RefSeq" id="WP_265270137.1">
    <property type="nucleotide sequence ID" value="NZ_JANFAV010000014.1"/>
</dbReference>
<dbReference type="SMART" id="SM00710">
    <property type="entry name" value="PbH1"/>
    <property type="match status" value="4"/>
</dbReference>
<protein>
    <submittedName>
        <fullName evidence="3">Right-handed parallel beta-helix repeat-containing protein</fullName>
    </submittedName>
</protein>
<accession>A0AA41ZAP1</accession>
<evidence type="ECO:0000259" key="2">
    <source>
        <dbReference type="Pfam" id="PF13229"/>
    </source>
</evidence>
<dbReference type="InterPro" id="IPR006626">
    <property type="entry name" value="PbH1"/>
</dbReference>
<dbReference type="InterPro" id="IPR011050">
    <property type="entry name" value="Pectin_lyase_fold/virulence"/>
</dbReference>
<dbReference type="Pfam" id="PF13229">
    <property type="entry name" value="Beta_helix"/>
    <property type="match status" value="1"/>
</dbReference>
<evidence type="ECO:0000313" key="4">
    <source>
        <dbReference type="Proteomes" id="UP001165565"/>
    </source>
</evidence>
<dbReference type="Gene3D" id="2.160.20.10">
    <property type="entry name" value="Single-stranded right-handed beta-helix, Pectin lyase-like"/>
    <property type="match status" value="1"/>
</dbReference>
<sequence length="383" mass="41065">MRSRLNTLAFCCLFPAILAGGGAAVGTTTTTTTTMVNASTGADVSAAEWKALVTAAKPGTTIYLGTRHVIFTRIRGVHDITIKGGEFGPITLDQWQNVTFDSTRFNARTSERTTGPYIDAYTPQGLTFRNTTFIGWVNSTTGALAGYSLNIRGGSNVSVLGSTFRDMANFMTFIRTTNVNVLDNDFTNIREGVRLVGTTNGFILRNRIGPFKPATGDHADCVQFFTAGLTLATDHAAYNSTVTDNLMLSSGAGRSQGIFVRDEANLWQSGRGYNGLTIINNLLIGTGWHGIALGAGATNVTITNNRLWLRVGGDTVTDNWVKLDSDTATSLTTNQAGSFLLTGKYQTSGNIINKTPPSLTQINSLVNAWQTTFRPGKSYPPVT</sequence>
<feature type="signal peptide" evidence="1">
    <location>
        <begin position="1"/>
        <end position="19"/>
    </location>
</feature>
<dbReference type="Proteomes" id="UP001165565">
    <property type="component" value="Unassembled WGS sequence"/>
</dbReference>
<dbReference type="InterPro" id="IPR039448">
    <property type="entry name" value="Beta_helix"/>
</dbReference>
<dbReference type="AlphaFoldDB" id="A0AA41ZAP1"/>
<evidence type="ECO:0000313" key="3">
    <source>
        <dbReference type="EMBL" id="MCW6536560.1"/>
    </source>
</evidence>
<name>A0AA41ZAP1_9SPHN</name>
<organism evidence="3 4">
    <name type="scientific">Sphingomonas lycopersici</name>
    <dbReference type="NCBI Taxonomy" id="2951807"/>
    <lineage>
        <taxon>Bacteria</taxon>
        <taxon>Pseudomonadati</taxon>
        <taxon>Pseudomonadota</taxon>
        <taxon>Alphaproteobacteria</taxon>
        <taxon>Sphingomonadales</taxon>
        <taxon>Sphingomonadaceae</taxon>
        <taxon>Sphingomonas</taxon>
    </lineage>
</organism>
<reference evidence="3" key="1">
    <citation type="submission" date="2022-06" db="EMBL/GenBank/DDBJ databases">
        <title>Sphingomonas sp. nov. isolated from rhizosphere soil of tomato.</title>
        <authorList>
            <person name="Dong H."/>
            <person name="Gao R."/>
        </authorList>
    </citation>
    <scope>NUCLEOTIDE SEQUENCE</scope>
    <source>
        <strain evidence="3">MMSM24</strain>
    </source>
</reference>
<proteinExistence type="predicted"/>
<evidence type="ECO:0000256" key="1">
    <source>
        <dbReference type="SAM" id="SignalP"/>
    </source>
</evidence>
<keyword evidence="4" id="KW-1185">Reference proteome</keyword>
<keyword evidence="1" id="KW-0732">Signal</keyword>
<feature type="chain" id="PRO_5041261811" evidence="1">
    <location>
        <begin position="20"/>
        <end position="383"/>
    </location>
</feature>
<gene>
    <name evidence="3" type="ORF">NEE01_17420</name>
</gene>
<dbReference type="SUPFAM" id="SSF51126">
    <property type="entry name" value="Pectin lyase-like"/>
    <property type="match status" value="1"/>
</dbReference>
<feature type="domain" description="Right handed beta helix" evidence="2">
    <location>
        <begin position="124"/>
        <end position="306"/>
    </location>
</feature>